<dbReference type="GO" id="GO:0050661">
    <property type="term" value="F:NADP binding"/>
    <property type="evidence" value="ECO:0007669"/>
    <property type="project" value="InterPro"/>
</dbReference>
<evidence type="ECO:0000313" key="9">
    <source>
        <dbReference type="Proteomes" id="UP000001593"/>
    </source>
</evidence>
<dbReference type="SUPFAM" id="SSF51735">
    <property type="entry name" value="NAD(P)-binding Rossmann-fold domains"/>
    <property type="match status" value="1"/>
</dbReference>
<evidence type="ECO:0000259" key="6">
    <source>
        <dbReference type="Pfam" id="PF01182"/>
    </source>
</evidence>
<feature type="non-terminal residue" evidence="8">
    <location>
        <position position="1"/>
    </location>
</feature>
<dbReference type="PANTHER" id="PTHR23429">
    <property type="entry name" value="GLUCOSE-6-PHOSPHATE 1-DEHYDROGENASE G6PD"/>
    <property type="match status" value="1"/>
</dbReference>
<feature type="domain" description="Glucose-6-phosphate dehydrogenase NAD-binding" evidence="5">
    <location>
        <begin position="2"/>
        <end position="182"/>
    </location>
</feature>
<comment type="pathway">
    <text evidence="1">Carbohydrate degradation; pentose phosphate pathway.</text>
</comment>
<keyword evidence="3" id="KW-0521">NADP</keyword>
<evidence type="ECO:0000313" key="8">
    <source>
        <dbReference type="EMBL" id="EDO47901.1"/>
    </source>
</evidence>
<evidence type="ECO:0000256" key="2">
    <source>
        <dbReference type="ARBA" id="ARBA00022526"/>
    </source>
</evidence>
<dbReference type="SUPFAM" id="SSF55347">
    <property type="entry name" value="Glyceraldehyde-3-phosphate dehydrogenase-like, C-terminal domain"/>
    <property type="match status" value="1"/>
</dbReference>
<dbReference type="OrthoDB" id="60984at2759"/>
<proteinExistence type="predicted"/>
<dbReference type="PhylomeDB" id="A7RLB1"/>
<dbReference type="CDD" id="cd01400">
    <property type="entry name" value="6PGL"/>
    <property type="match status" value="1"/>
</dbReference>
<sequence length="735" mass="83704">IVLVGATGDLARKYLWQGFYNLYLEHESPSVKLQFYAAARIEREAGSKKIKEILQQSVKCINDDDNCESKLAAFKSQVIYHKLKVDEDYNVLCRILNKEEPSNKGGRLFYLSVPPSAYSSIAKSIHSHCRPLNDQQFLRVVFEKPFGEDLSSAKKLAKTLAEYFQEEEIFRIDHYLGKTGVQQILKFRAELDEQYDQLWNKNHVDRVEIVLKEKDNCKGRTRFYNQYGVIRDVMQNHMTELMLMVAMEMPINLSSISDVQKKKQKILSDIRQPNLHSSVIAQYKDYRKHCGNEKCSSNQNIQTPTFAVVKLYVDNARWRDVPFIFISGKDLDERTAYIRVVFKNQDYSVGHSQSEQCPISQVVFHIQGGSLASPALVVSNNLPQILKFSDWNLIQPEHVLYGCQGNNNQVFTPTKSHDAYSVLINGVFNDKRDMFIGTDNLLASWRVWTPLINQLNSQLPKLYDRDHLGVLNFTLKGRGISFTQNTLEQDYKIDENKAFLGKPLVSGPLEVVISKLARRIIKCADDAVSRQGVFHMALSGGSSPIPLFDELVVSHPEIPWYATHVWLVDERCVALTDSASNFKSIHDNLLQHVQIPFFNIHPMPVSLKKSFCHETDEGPEIYEQQMKSLLVNQTMDFVLLGAGTDGHVASLFSNSPSLDQTSAWVAISHSMNLEPKGKRMTFTLDFINNAEEIAVLIHGEKKAAIVRKIGYSQASPQLPVMLIQPKHGKLVWYID</sequence>
<dbReference type="EMBL" id="DS469517">
    <property type="protein sequence ID" value="EDO47901.1"/>
    <property type="molecule type" value="Genomic_DNA"/>
</dbReference>
<dbReference type="Pfam" id="PF02781">
    <property type="entry name" value="G6PD_C"/>
    <property type="match status" value="1"/>
</dbReference>
<dbReference type="InterPro" id="IPR022674">
    <property type="entry name" value="G6P_DH_NAD-bd"/>
</dbReference>
<dbReference type="SUPFAM" id="SSF100950">
    <property type="entry name" value="NagB/RpiA/CoA transferase-like"/>
    <property type="match status" value="1"/>
</dbReference>
<evidence type="ECO:0000256" key="3">
    <source>
        <dbReference type="ARBA" id="ARBA00022857"/>
    </source>
</evidence>
<dbReference type="InterPro" id="IPR036291">
    <property type="entry name" value="NAD(P)-bd_dom_sf"/>
</dbReference>
<keyword evidence="9" id="KW-1185">Reference proteome</keyword>
<protein>
    <recommendedName>
        <fullName evidence="10">Glucose-6-phosphate 1-dehydrogenase</fullName>
    </recommendedName>
</protein>
<dbReference type="AlphaFoldDB" id="A7RLB1"/>
<dbReference type="eggNOG" id="KOG3147">
    <property type="taxonomic scope" value="Eukaryota"/>
</dbReference>
<dbReference type="GO" id="GO:0009051">
    <property type="term" value="P:pentose-phosphate shunt, oxidative branch"/>
    <property type="evidence" value="ECO:0000318"/>
    <property type="project" value="GO_Central"/>
</dbReference>
<dbReference type="InterPro" id="IPR022675">
    <property type="entry name" value="G6P_DH_C"/>
</dbReference>
<dbReference type="NCBIfam" id="TIGR01198">
    <property type="entry name" value="pgl"/>
    <property type="match status" value="1"/>
</dbReference>
<feature type="domain" description="Glucose-6-phosphate dehydrogenase C-terminal" evidence="7">
    <location>
        <begin position="195"/>
        <end position="467"/>
    </location>
</feature>
<dbReference type="PANTHER" id="PTHR23429:SF7">
    <property type="entry name" value="GDH_6PGL ENDOPLASMIC BIFUNCTIONAL PROTEIN"/>
    <property type="match status" value="1"/>
</dbReference>
<dbReference type="STRING" id="45351.A7RLB1"/>
<accession>A7RLB1</accession>
<dbReference type="UniPathway" id="UPA00115"/>
<dbReference type="GO" id="GO:0004345">
    <property type="term" value="F:glucose-6-phosphate dehydrogenase activity"/>
    <property type="evidence" value="ECO:0000318"/>
    <property type="project" value="GO_Central"/>
</dbReference>
<evidence type="ECO:0000259" key="7">
    <source>
        <dbReference type="Pfam" id="PF02781"/>
    </source>
</evidence>
<dbReference type="eggNOG" id="KOG0563">
    <property type="taxonomic scope" value="Eukaryota"/>
</dbReference>
<dbReference type="GO" id="GO:0006006">
    <property type="term" value="P:glucose metabolic process"/>
    <property type="evidence" value="ECO:0000318"/>
    <property type="project" value="GO_Central"/>
</dbReference>
<keyword evidence="2" id="KW-0313">Glucose metabolism</keyword>
<organism evidence="8 9">
    <name type="scientific">Nematostella vectensis</name>
    <name type="common">Starlet sea anemone</name>
    <dbReference type="NCBI Taxonomy" id="45351"/>
    <lineage>
        <taxon>Eukaryota</taxon>
        <taxon>Metazoa</taxon>
        <taxon>Cnidaria</taxon>
        <taxon>Anthozoa</taxon>
        <taxon>Hexacorallia</taxon>
        <taxon>Actiniaria</taxon>
        <taxon>Edwardsiidae</taxon>
        <taxon>Nematostella</taxon>
    </lineage>
</organism>
<dbReference type="Gene3D" id="3.40.50.1360">
    <property type="match status" value="1"/>
</dbReference>
<reference evidence="8 9" key="1">
    <citation type="journal article" date="2007" name="Science">
        <title>Sea anemone genome reveals ancestral eumetazoan gene repertoire and genomic organization.</title>
        <authorList>
            <person name="Putnam N.H."/>
            <person name="Srivastava M."/>
            <person name="Hellsten U."/>
            <person name="Dirks B."/>
            <person name="Chapman J."/>
            <person name="Salamov A."/>
            <person name="Terry A."/>
            <person name="Shapiro H."/>
            <person name="Lindquist E."/>
            <person name="Kapitonov V.V."/>
            <person name="Jurka J."/>
            <person name="Genikhovich G."/>
            <person name="Grigoriev I.V."/>
            <person name="Lucas S.M."/>
            <person name="Steele R.E."/>
            <person name="Finnerty J.R."/>
            <person name="Technau U."/>
            <person name="Martindale M.Q."/>
            <person name="Rokhsar D.S."/>
        </authorList>
    </citation>
    <scope>NUCLEOTIDE SEQUENCE [LARGE SCALE GENOMIC DNA]</scope>
    <source>
        <strain evidence="9">CH2 X CH6</strain>
    </source>
</reference>
<dbReference type="InParanoid" id="A7RLB1"/>
<dbReference type="KEGG" id="nve:5520107"/>
<dbReference type="InterPro" id="IPR037171">
    <property type="entry name" value="NagB/RpiA_transferase-like"/>
</dbReference>
<dbReference type="Gene3D" id="3.40.50.720">
    <property type="entry name" value="NAD(P)-binding Rossmann-like Domain"/>
    <property type="match status" value="1"/>
</dbReference>
<evidence type="ECO:0000256" key="1">
    <source>
        <dbReference type="ARBA" id="ARBA00004959"/>
    </source>
</evidence>
<dbReference type="Pfam" id="PF01182">
    <property type="entry name" value="Glucosamine_iso"/>
    <property type="match status" value="1"/>
</dbReference>
<evidence type="ECO:0000256" key="4">
    <source>
        <dbReference type="ARBA" id="ARBA00023277"/>
    </source>
</evidence>
<dbReference type="Proteomes" id="UP000001593">
    <property type="component" value="Unassembled WGS sequence"/>
</dbReference>
<dbReference type="InterPro" id="IPR006148">
    <property type="entry name" value="Glc/Gal-6P_isomerase"/>
</dbReference>
<dbReference type="Pfam" id="PF00479">
    <property type="entry name" value="G6PD_N"/>
    <property type="match status" value="1"/>
</dbReference>
<dbReference type="PRINTS" id="PR00079">
    <property type="entry name" value="G6PDHDRGNASE"/>
</dbReference>
<evidence type="ECO:0000259" key="5">
    <source>
        <dbReference type="Pfam" id="PF00479"/>
    </source>
</evidence>
<evidence type="ECO:0008006" key="10">
    <source>
        <dbReference type="Google" id="ProtNLM"/>
    </source>
</evidence>
<dbReference type="OMA" id="APNRCAV"/>
<name>A7RLB1_NEMVE</name>
<dbReference type="HOGENOM" id="CLU_018975_0_0_1"/>
<gene>
    <name evidence="8" type="ORF">NEMVEDRAFT_v1g31531</name>
</gene>
<dbReference type="InterPro" id="IPR001282">
    <property type="entry name" value="G6P_DH"/>
</dbReference>
<feature type="domain" description="Glucosamine/galactosamine-6-phosphate isomerase" evidence="6">
    <location>
        <begin position="511"/>
        <end position="732"/>
    </location>
</feature>
<dbReference type="InterPro" id="IPR005900">
    <property type="entry name" value="6-phosphogluconolactonase_DevB"/>
</dbReference>
<feature type="non-terminal residue" evidence="8">
    <location>
        <position position="735"/>
    </location>
</feature>
<dbReference type="GO" id="GO:0017057">
    <property type="term" value="F:6-phosphogluconolactonase activity"/>
    <property type="evidence" value="ECO:0007669"/>
    <property type="project" value="InterPro"/>
</dbReference>
<dbReference type="Gene3D" id="3.30.360.10">
    <property type="entry name" value="Dihydrodipicolinate Reductase, domain 2"/>
    <property type="match status" value="1"/>
</dbReference>
<keyword evidence="4" id="KW-0119">Carbohydrate metabolism</keyword>
<dbReference type="GO" id="GO:0005783">
    <property type="term" value="C:endoplasmic reticulum"/>
    <property type="evidence" value="ECO:0000318"/>
    <property type="project" value="GO_Central"/>
</dbReference>